<feature type="transmembrane region" description="Helical" evidence="1">
    <location>
        <begin position="135"/>
        <end position="156"/>
    </location>
</feature>
<keyword evidence="1" id="KW-0812">Transmembrane</keyword>
<keyword evidence="3" id="KW-1185">Reference proteome</keyword>
<accession>A0ABN3W8V4</accession>
<comment type="caution">
    <text evidence="2">The sequence shown here is derived from an EMBL/GenBank/DDBJ whole genome shotgun (WGS) entry which is preliminary data.</text>
</comment>
<feature type="transmembrane region" description="Helical" evidence="1">
    <location>
        <begin position="229"/>
        <end position="251"/>
    </location>
</feature>
<proteinExistence type="predicted"/>
<name>A0ABN3W8V4_9ACTN</name>
<feature type="transmembrane region" description="Helical" evidence="1">
    <location>
        <begin position="101"/>
        <end position="129"/>
    </location>
</feature>
<evidence type="ECO:0000313" key="2">
    <source>
        <dbReference type="EMBL" id="GAA2905993.1"/>
    </source>
</evidence>
<organism evidence="2 3">
    <name type="scientific">Streptomyces erythrogriseus</name>
    <dbReference type="NCBI Taxonomy" id="284027"/>
    <lineage>
        <taxon>Bacteria</taxon>
        <taxon>Bacillati</taxon>
        <taxon>Actinomycetota</taxon>
        <taxon>Actinomycetes</taxon>
        <taxon>Kitasatosporales</taxon>
        <taxon>Streptomycetaceae</taxon>
        <taxon>Streptomyces</taxon>
        <taxon>Streptomyces griseoincarnatus group</taxon>
    </lineage>
</organism>
<keyword evidence="1" id="KW-1133">Transmembrane helix</keyword>
<feature type="transmembrane region" description="Helical" evidence="1">
    <location>
        <begin position="21"/>
        <end position="43"/>
    </location>
</feature>
<evidence type="ECO:0000256" key="1">
    <source>
        <dbReference type="SAM" id="Phobius"/>
    </source>
</evidence>
<sequence>MAEDPVRRPDAALGYESPWQGVLFLLGFSALFALVAVVCSVLAFFLRGWQTGCLVLVGVVAPAVLVNLARDKVVEITGSRARDAGAPGRPVPADAPDQPSVWVVVSALTVLLGVLGFAGTLAGLVAFLVSGWDTAFLLLGAGAAGAVVGFAPFGWLRQKRKRLPGPTPRVRAAAAELGLGDHLYGLHGSNPLFWLVMAPLVVAAVVGLMGGLTWLVGDGEGLEEVAGSLLLIFGVLSLAGPYLAGMILVFMPRSLVRTHLFTGGVVQSVNGHVTSARWEDVRAVEADRRGIAVRGCWILCAADQDRLYIRADREPVGDETRFWRFCRVLIREAERRRIPVQPVLLTETQNRTRPRG</sequence>
<dbReference type="RefSeq" id="WP_346087049.1">
    <property type="nucleotide sequence ID" value="NZ_BAAAVA010000001.1"/>
</dbReference>
<feature type="transmembrane region" description="Helical" evidence="1">
    <location>
        <begin position="192"/>
        <end position="217"/>
    </location>
</feature>
<protein>
    <submittedName>
        <fullName evidence="2">Uncharacterized protein</fullName>
    </submittedName>
</protein>
<evidence type="ECO:0000313" key="3">
    <source>
        <dbReference type="Proteomes" id="UP001501423"/>
    </source>
</evidence>
<dbReference type="EMBL" id="BAAAVA010000001">
    <property type="protein sequence ID" value="GAA2905993.1"/>
    <property type="molecule type" value="Genomic_DNA"/>
</dbReference>
<feature type="transmembrane region" description="Helical" evidence="1">
    <location>
        <begin position="49"/>
        <end position="69"/>
    </location>
</feature>
<gene>
    <name evidence="2" type="ORF">GCM10010478_00500</name>
</gene>
<keyword evidence="1" id="KW-0472">Membrane</keyword>
<dbReference type="Proteomes" id="UP001501423">
    <property type="component" value="Unassembled WGS sequence"/>
</dbReference>
<reference evidence="2 3" key="1">
    <citation type="journal article" date="2019" name="Int. J. Syst. Evol. Microbiol.">
        <title>The Global Catalogue of Microorganisms (GCM) 10K type strain sequencing project: providing services to taxonomists for standard genome sequencing and annotation.</title>
        <authorList>
            <consortium name="The Broad Institute Genomics Platform"/>
            <consortium name="The Broad Institute Genome Sequencing Center for Infectious Disease"/>
            <person name="Wu L."/>
            <person name="Ma J."/>
        </authorList>
    </citation>
    <scope>NUCLEOTIDE SEQUENCE [LARGE SCALE GENOMIC DNA]</scope>
    <source>
        <strain evidence="2 3">JCM 9650</strain>
    </source>
</reference>